<proteinExistence type="predicted"/>
<evidence type="ECO:0000313" key="3">
    <source>
        <dbReference type="Proteomes" id="UP000070433"/>
    </source>
</evidence>
<feature type="domain" description="SUF system FeS cluster assembly SufBD core" evidence="1">
    <location>
        <begin position="135"/>
        <end position="358"/>
    </location>
</feature>
<dbReference type="InterPro" id="IPR037284">
    <property type="entry name" value="SUF_FeS_clus_asmbl_SufBD_sf"/>
</dbReference>
<accession>A0A127JXB6</accession>
<dbReference type="EMBL" id="CP010951">
    <property type="protein sequence ID" value="AMO24529.1"/>
    <property type="molecule type" value="Genomic_DNA"/>
</dbReference>
<name>A0A127JXB6_9BURK</name>
<evidence type="ECO:0000259" key="1">
    <source>
        <dbReference type="Pfam" id="PF01458"/>
    </source>
</evidence>
<dbReference type="InterPro" id="IPR055346">
    <property type="entry name" value="Fe-S_cluster_assembly_SufBD"/>
</dbReference>
<reference evidence="2 3" key="1">
    <citation type="journal article" date="2014" name="Int. J. Syst. Evol. Microbiol.">
        <title>Ramlibacter solisilvae sp. nov., isolated from forest soil, and emended description of the genus Ramlibacter.</title>
        <authorList>
            <person name="Lee H.J."/>
            <person name="Lee S.H."/>
            <person name="Lee S.S."/>
            <person name="Lee J.S."/>
            <person name="Kim Y."/>
            <person name="Kim S.C."/>
            <person name="Jeon C.O."/>
        </authorList>
    </citation>
    <scope>NUCLEOTIDE SEQUENCE [LARGE SCALE GENOMIC DNA]</scope>
    <source>
        <strain evidence="2 3">5-10</strain>
    </source>
</reference>
<dbReference type="SUPFAM" id="SSF101960">
    <property type="entry name" value="Stabilizer of iron transporter SufD"/>
    <property type="match status" value="1"/>
</dbReference>
<dbReference type="InterPro" id="IPR000825">
    <property type="entry name" value="SUF_FeS_clus_asmbl_SufBD_core"/>
</dbReference>
<organism evidence="2 3">
    <name type="scientific">Ramlibacter tataouinensis</name>
    <dbReference type="NCBI Taxonomy" id="94132"/>
    <lineage>
        <taxon>Bacteria</taxon>
        <taxon>Pseudomonadati</taxon>
        <taxon>Pseudomonadota</taxon>
        <taxon>Betaproteobacteria</taxon>
        <taxon>Burkholderiales</taxon>
        <taxon>Comamonadaceae</taxon>
        <taxon>Ramlibacter</taxon>
    </lineage>
</organism>
<dbReference type="PANTHER" id="PTHR43575:SF1">
    <property type="entry name" value="PROTEIN ABCI7, CHLOROPLASTIC"/>
    <property type="match status" value="1"/>
</dbReference>
<dbReference type="Proteomes" id="UP000070433">
    <property type="component" value="Chromosome"/>
</dbReference>
<dbReference type="RefSeq" id="WP_061502439.1">
    <property type="nucleotide sequence ID" value="NZ_CP010951.1"/>
</dbReference>
<sequence length="401" mass="42430">MDSARADALAASSRLLAQGWIPRKAEAFRHLPPPEAALWTGESAEPRVLDEVAALMDGWTLHTPVAAGDVEVRLFDAADPQQRAELLRLLPLPGDDEAAPFAWAHRALVRQGLRLRIAGGAPAVLHLQRQACHAVEAPLLLVELQAGARCVLLETHERGSTPEVTQNLRVHVRLGPGADLQHLRLVTPGAGDRVAHHLEVRLEGDAVYAQALLATGSSYHLQRNVIELPGEGARARLGGVLLAAGSALEQQVLCRHGAARTRSGAEMLALGSGAARIVANAHTHISPGCDGAQARQRLAGIPTGGQPRLVLRPHLEIHHDQVEAAHGATWGALPDEALFLARQRGLDERSAKALIVEGLARAALARAVDDAQLPEALRLEAALAAAVARHLGTSSGESNRG</sequence>
<dbReference type="PANTHER" id="PTHR43575">
    <property type="entry name" value="PROTEIN ABCI7, CHLOROPLASTIC"/>
    <property type="match status" value="1"/>
</dbReference>
<dbReference type="PATRIC" id="fig|94132.3.peg.3860"/>
<dbReference type="OrthoDB" id="9768262at2"/>
<protein>
    <submittedName>
        <fullName evidence="2">SufBD protein</fullName>
    </submittedName>
</protein>
<dbReference type="AlphaFoldDB" id="A0A127JXB6"/>
<dbReference type="Pfam" id="PF01458">
    <property type="entry name" value="SUFBD_core"/>
    <property type="match status" value="1"/>
</dbReference>
<gene>
    <name evidence="2" type="ORF">UC35_18900</name>
</gene>
<keyword evidence="3" id="KW-1185">Reference proteome</keyword>
<evidence type="ECO:0000313" key="2">
    <source>
        <dbReference type="EMBL" id="AMO24529.1"/>
    </source>
</evidence>
<dbReference type="GO" id="GO:0016226">
    <property type="term" value="P:iron-sulfur cluster assembly"/>
    <property type="evidence" value="ECO:0007669"/>
    <property type="project" value="InterPro"/>
</dbReference>